<dbReference type="EMBL" id="JAAZHI010000138">
    <property type="protein sequence ID" value="NLA55954.1"/>
    <property type="molecule type" value="Genomic_DNA"/>
</dbReference>
<keyword evidence="5" id="KW-1003">Cell membrane</keyword>
<evidence type="ECO:0000256" key="5">
    <source>
        <dbReference type="ARBA" id="ARBA00022475"/>
    </source>
</evidence>
<evidence type="ECO:0000256" key="7">
    <source>
        <dbReference type="ARBA" id="ARBA00022849"/>
    </source>
</evidence>
<comment type="subcellular location">
    <subcellularLocation>
        <location evidence="1">Cell membrane</location>
        <topology evidence="1">Multi-pass membrane protein</topology>
    </subcellularLocation>
</comment>
<dbReference type="InterPro" id="IPR000802">
    <property type="entry name" value="Arsenical_pump_ArsB"/>
</dbReference>
<feature type="transmembrane region" description="Helical" evidence="10">
    <location>
        <begin position="354"/>
        <end position="379"/>
    </location>
</feature>
<evidence type="ECO:0000256" key="8">
    <source>
        <dbReference type="ARBA" id="ARBA00022989"/>
    </source>
</evidence>
<dbReference type="PRINTS" id="PR00758">
    <property type="entry name" value="ARSENICPUMP"/>
</dbReference>
<evidence type="ECO:0000256" key="1">
    <source>
        <dbReference type="ARBA" id="ARBA00004651"/>
    </source>
</evidence>
<feature type="transmembrane region" description="Helical" evidence="10">
    <location>
        <begin position="203"/>
        <end position="233"/>
    </location>
</feature>
<proteinExistence type="inferred from homology"/>
<dbReference type="GO" id="GO:0015105">
    <property type="term" value="F:arsenite transmembrane transporter activity"/>
    <property type="evidence" value="ECO:0007669"/>
    <property type="project" value="InterPro"/>
</dbReference>
<feature type="domain" description="Citrate transporter-like" evidence="11">
    <location>
        <begin position="8"/>
        <end position="313"/>
    </location>
</feature>
<dbReference type="GO" id="GO:0046685">
    <property type="term" value="P:response to arsenic-containing substance"/>
    <property type="evidence" value="ECO:0007669"/>
    <property type="project" value="UniProtKB-KW"/>
</dbReference>
<keyword evidence="7" id="KW-0059">Arsenical resistance</keyword>
<organism evidence="12 13">
    <name type="scientific">Corynebacterium humireducens</name>
    <dbReference type="NCBI Taxonomy" id="1223514"/>
    <lineage>
        <taxon>Bacteria</taxon>
        <taxon>Bacillati</taxon>
        <taxon>Actinomycetota</taxon>
        <taxon>Actinomycetes</taxon>
        <taxon>Mycobacteriales</taxon>
        <taxon>Corynebacteriaceae</taxon>
        <taxon>Corynebacterium</taxon>
    </lineage>
</organism>
<dbReference type="Proteomes" id="UP000557899">
    <property type="component" value="Unassembled WGS sequence"/>
</dbReference>
<evidence type="ECO:0000256" key="6">
    <source>
        <dbReference type="ARBA" id="ARBA00022692"/>
    </source>
</evidence>
<feature type="transmembrane region" description="Helical" evidence="10">
    <location>
        <begin position="253"/>
        <end position="272"/>
    </location>
</feature>
<evidence type="ECO:0000259" key="11">
    <source>
        <dbReference type="Pfam" id="PF03600"/>
    </source>
</evidence>
<keyword evidence="8 10" id="KW-1133">Transmembrane helix</keyword>
<dbReference type="Pfam" id="PF03600">
    <property type="entry name" value="CitMHS"/>
    <property type="match status" value="1"/>
</dbReference>
<keyword evidence="6 10" id="KW-0812">Transmembrane</keyword>
<gene>
    <name evidence="12" type="ORF">GX859_06625</name>
</gene>
<dbReference type="PANTHER" id="PTHR43302:SF5">
    <property type="entry name" value="TRANSPORTER ARSB-RELATED"/>
    <property type="match status" value="1"/>
</dbReference>
<evidence type="ECO:0000256" key="3">
    <source>
        <dbReference type="ARBA" id="ARBA00009843"/>
    </source>
</evidence>
<evidence type="ECO:0000256" key="10">
    <source>
        <dbReference type="SAM" id="Phobius"/>
    </source>
</evidence>
<evidence type="ECO:0000256" key="9">
    <source>
        <dbReference type="ARBA" id="ARBA00023136"/>
    </source>
</evidence>
<dbReference type="AlphaFoldDB" id="A0A7X6SVA6"/>
<feature type="transmembrane region" description="Helical" evidence="10">
    <location>
        <begin position="120"/>
        <end position="139"/>
    </location>
</feature>
<keyword evidence="9 10" id="KW-0472">Membrane</keyword>
<feature type="transmembrane region" description="Helical" evidence="10">
    <location>
        <begin position="80"/>
        <end position="108"/>
    </location>
</feature>
<protein>
    <submittedName>
        <fullName evidence="12">Arsenic transporter</fullName>
    </submittedName>
</protein>
<sequence length="380" mass="39586">MRTWVLAVGSFCGLAALALLDSGAAVELLRRIVPVLGFVAAMSVVVNAAQSVRTFEGLIGHLQRLLGLSGGRGGGSPVRAWALIFGISLVVTVFFSLDTTAILITPLVIAIARGSGLNTLAAAFAVVWMANLGSMLLPISNLTNLLAVETGHFSGLGDYVSLSWLPALVLAMIAVLAPLAFRHERSPLADTTTVSLSPESRKFAGLIGVLLVLLLTPLPVWAPTTAAALVAVLHLRSLGLPTPVHRMIPWSTLFFAFSLSAAAALVHTLGLLDPVLVALADRGPYTLAFAGALLSNAGNNIPAYLALEPAAATPSDLMALLIGVNAGPIVTPWASLATLLWADQARRHGVEIRWSTFMFAGLVIAPLAIVTATASLLLFH</sequence>
<dbReference type="InterPro" id="IPR004680">
    <property type="entry name" value="Cit_transptr-like_dom"/>
</dbReference>
<evidence type="ECO:0000256" key="2">
    <source>
        <dbReference type="ARBA" id="ARBA00006433"/>
    </source>
</evidence>
<comment type="similarity">
    <text evidence="2">Belongs to the ArsB family.</text>
</comment>
<comment type="caution">
    <text evidence="12">The sequence shown here is derived from an EMBL/GenBank/DDBJ whole genome shotgun (WGS) entry which is preliminary data.</text>
</comment>
<feature type="transmembrane region" description="Helical" evidence="10">
    <location>
        <begin position="159"/>
        <end position="182"/>
    </location>
</feature>
<comment type="similarity">
    <text evidence="3">Belongs to the CitM (TC 2.A.11) transporter family.</text>
</comment>
<accession>A0A7X6SVA6</accession>
<name>A0A7X6SVA6_9CORY</name>
<keyword evidence="4" id="KW-0813">Transport</keyword>
<dbReference type="PANTHER" id="PTHR43302">
    <property type="entry name" value="TRANSPORTER ARSB-RELATED"/>
    <property type="match status" value="1"/>
</dbReference>
<evidence type="ECO:0000313" key="12">
    <source>
        <dbReference type="EMBL" id="NLA55954.1"/>
    </source>
</evidence>
<evidence type="ECO:0000256" key="4">
    <source>
        <dbReference type="ARBA" id="ARBA00022448"/>
    </source>
</evidence>
<evidence type="ECO:0000313" key="13">
    <source>
        <dbReference type="Proteomes" id="UP000557899"/>
    </source>
</evidence>
<dbReference type="GO" id="GO:0005886">
    <property type="term" value="C:plasma membrane"/>
    <property type="evidence" value="ECO:0007669"/>
    <property type="project" value="UniProtKB-SubCell"/>
</dbReference>
<feature type="transmembrane region" description="Helical" evidence="10">
    <location>
        <begin position="317"/>
        <end position="342"/>
    </location>
</feature>
<reference evidence="12 13" key="1">
    <citation type="journal article" date="2020" name="Biotechnol. Biofuels">
        <title>New insights from the biogas microbiome by comprehensive genome-resolved metagenomics of nearly 1600 species originating from multiple anaerobic digesters.</title>
        <authorList>
            <person name="Campanaro S."/>
            <person name="Treu L."/>
            <person name="Rodriguez-R L.M."/>
            <person name="Kovalovszki A."/>
            <person name="Ziels R.M."/>
            <person name="Maus I."/>
            <person name="Zhu X."/>
            <person name="Kougias P.G."/>
            <person name="Basile A."/>
            <person name="Luo G."/>
            <person name="Schluter A."/>
            <person name="Konstantinidis K.T."/>
            <person name="Angelidaki I."/>
        </authorList>
    </citation>
    <scope>NUCLEOTIDE SEQUENCE [LARGE SCALE GENOMIC DNA]</scope>
    <source>
        <strain evidence="12">AS15tlH2ME_198</strain>
    </source>
</reference>